<organism evidence="1 2">
    <name type="scientific">Haloarcula marismortui ATCC 33800</name>
    <dbReference type="NCBI Taxonomy" id="662476"/>
    <lineage>
        <taxon>Archaea</taxon>
        <taxon>Methanobacteriati</taxon>
        <taxon>Methanobacteriota</taxon>
        <taxon>Stenosarchaea group</taxon>
        <taxon>Halobacteria</taxon>
        <taxon>Halobacteriales</taxon>
        <taxon>Haloarculaceae</taxon>
        <taxon>Haloarcula</taxon>
    </lineage>
</organism>
<dbReference type="AlphaFoldDB" id="M0JPW9"/>
<evidence type="ECO:0000313" key="1">
    <source>
        <dbReference type="EMBL" id="EMA10004.1"/>
    </source>
</evidence>
<comment type="caution">
    <text evidence="1">The sequence shown here is derived from an EMBL/GenBank/DDBJ whole genome shotgun (WGS) entry which is preliminary data.</text>
</comment>
<evidence type="ECO:0000313" key="2">
    <source>
        <dbReference type="Proteomes" id="UP000011659"/>
    </source>
</evidence>
<sequence>MAVLLEEKLADTLPETVSEVSVTVKETGELCVAP</sequence>
<proteinExistence type="predicted"/>
<name>M0JPW9_9EURY</name>
<dbReference type="EMBL" id="AOLR01000037">
    <property type="protein sequence ID" value="EMA10004.1"/>
    <property type="molecule type" value="Genomic_DNA"/>
</dbReference>
<dbReference type="Proteomes" id="UP000011659">
    <property type="component" value="Unassembled WGS sequence"/>
</dbReference>
<keyword evidence="2" id="KW-1185">Reference proteome</keyword>
<protein>
    <submittedName>
        <fullName evidence="1">6-pyruvoyl-tetrahydropterin synthase</fullName>
    </submittedName>
</protein>
<gene>
    <name evidence="1" type="ORF">C436_18336</name>
</gene>
<accession>M0JPW9</accession>
<dbReference type="PATRIC" id="fig|662476.7.peg.3671"/>
<reference evidence="1 2" key="1">
    <citation type="journal article" date="2014" name="PLoS Genet.">
        <title>Phylogenetically driven sequencing of extremely halophilic archaea reveals strategies for static and dynamic osmo-response.</title>
        <authorList>
            <person name="Becker E.A."/>
            <person name="Seitzer P.M."/>
            <person name="Tritt A."/>
            <person name="Larsen D."/>
            <person name="Krusor M."/>
            <person name="Yao A.I."/>
            <person name="Wu D."/>
            <person name="Madern D."/>
            <person name="Eisen J.A."/>
            <person name="Darling A.E."/>
            <person name="Facciotti M.T."/>
        </authorList>
    </citation>
    <scope>NUCLEOTIDE SEQUENCE [LARGE SCALE GENOMIC DNA]</scope>
    <source>
        <strain evidence="1 2">ATCC 33800</strain>
    </source>
</reference>